<dbReference type="PANTHER" id="PTHR24100">
    <property type="entry name" value="BUTYROPHILIN"/>
    <property type="match status" value="1"/>
</dbReference>
<dbReference type="CDD" id="cd12087">
    <property type="entry name" value="TM_EGFR-like"/>
    <property type="match status" value="1"/>
</dbReference>
<dbReference type="InterPro" id="IPR013783">
    <property type="entry name" value="Ig-like_fold"/>
</dbReference>
<evidence type="ECO:0000256" key="8">
    <source>
        <dbReference type="SAM" id="Phobius"/>
    </source>
</evidence>
<keyword evidence="8" id="KW-1133">Transmembrane helix</keyword>
<evidence type="ECO:0000256" key="6">
    <source>
        <dbReference type="ARBA" id="ARBA00023319"/>
    </source>
</evidence>
<accession>A0A8C4DLQ9</accession>
<evidence type="ECO:0000256" key="1">
    <source>
        <dbReference type="ARBA" id="ARBA00004370"/>
    </source>
</evidence>
<dbReference type="Ensembl" id="ENSDLAT00005006175.2">
    <property type="protein sequence ID" value="ENSDLAP00005005803.2"/>
    <property type="gene ID" value="ENSDLAG00005027562.1"/>
</dbReference>
<keyword evidence="5" id="KW-0325">Glycoprotein</keyword>
<name>A0A8C4DLQ9_DICLA</name>
<feature type="domain" description="Ig-like" evidence="10">
    <location>
        <begin position="32"/>
        <end position="114"/>
    </location>
</feature>
<dbReference type="AlphaFoldDB" id="A0A8C4DLQ9"/>
<evidence type="ECO:0000256" key="4">
    <source>
        <dbReference type="ARBA" id="ARBA00023157"/>
    </source>
</evidence>
<dbReference type="SMART" id="SM00406">
    <property type="entry name" value="IGv"/>
    <property type="match status" value="2"/>
</dbReference>
<evidence type="ECO:0000259" key="10">
    <source>
        <dbReference type="PROSITE" id="PS50835"/>
    </source>
</evidence>
<dbReference type="FunFam" id="2.60.40.10:FF:000142">
    <property type="entry name" value="V-set domain-containing T-cell activation inhibitor 1"/>
    <property type="match status" value="2"/>
</dbReference>
<evidence type="ECO:0000313" key="12">
    <source>
        <dbReference type="Proteomes" id="UP000694389"/>
    </source>
</evidence>
<dbReference type="InterPro" id="IPR013106">
    <property type="entry name" value="Ig_V-set"/>
</dbReference>
<dbReference type="GeneTree" id="ENSGT01050000244843"/>
<dbReference type="InterPro" id="IPR036179">
    <property type="entry name" value="Ig-like_dom_sf"/>
</dbReference>
<sequence length="426" mass="45162">MKFLLLLMCLCLTDDANSQLICSRQPITALAGDDVILPCHLEPPISVSDETVEWTRPDLDPKYIHVHQDGRLMFDYQNPSYYLRTRLFMDELMTGNVSMKIYKVKVSDTGRYQCALPSLQKEASIQLIVGQSDVIGSDKPVTVTVGDNAILPCHLEPAFNVRSLLVEWKHNGKYVLVTRHGKDYLDPQDENFRGRTSVFHEEMIRGNISLKLTNVTELDAGSYTCFVPGLQSQVRRGFINLTVEPVENGNKESQTDDINTEPGGDTGNTTGAITGIAIGVIAVIAVIAGIVALAVLWMKRRNRRQEREYRPVRMDNDAVTIPMPNINTRGQGANAGASDGANVGANMGASDGASDGANVGANMGASDGANAGANAGTSDGANVGANMGASDGANVGANMGASDEANAGANAGTSDGVNAGANMGGQ</sequence>
<comment type="subcellular location">
    <subcellularLocation>
        <location evidence="1">Membrane</location>
    </subcellularLocation>
</comment>
<proteinExistence type="predicted"/>
<dbReference type="GO" id="GO:0050863">
    <property type="term" value="P:regulation of T cell activation"/>
    <property type="evidence" value="ECO:0007669"/>
    <property type="project" value="UniProtKB-ARBA"/>
</dbReference>
<keyword evidence="2 9" id="KW-0732">Signal</keyword>
<dbReference type="GO" id="GO:0009897">
    <property type="term" value="C:external side of plasma membrane"/>
    <property type="evidence" value="ECO:0007669"/>
    <property type="project" value="TreeGrafter"/>
</dbReference>
<organism evidence="11 12">
    <name type="scientific">Dicentrarchus labrax</name>
    <name type="common">European seabass</name>
    <name type="synonym">Morone labrax</name>
    <dbReference type="NCBI Taxonomy" id="13489"/>
    <lineage>
        <taxon>Eukaryota</taxon>
        <taxon>Metazoa</taxon>
        <taxon>Chordata</taxon>
        <taxon>Craniata</taxon>
        <taxon>Vertebrata</taxon>
        <taxon>Euteleostomi</taxon>
        <taxon>Actinopterygii</taxon>
        <taxon>Neopterygii</taxon>
        <taxon>Teleostei</taxon>
        <taxon>Neoteleostei</taxon>
        <taxon>Acanthomorphata</taxon>
        <taxon>Eupercaria</taxon>
        <taxon>Moronidae</taxon>
        <taxon>Dicentrarchus</taxon>
    </lineage>
</organism>
<dbReference type="GO" id="GO:1903037">
    <property type="term" value="P:regulation of leukocyte cell-cell adhesion"/>
    <property type="evidence" value="ECO:0007669"/>
    <property type="project" value="UniProtKB-ARBA"/>
</dbReference>
<keyword evidence="12" id="KW-1185">Reference proteome</keyword>
<dbReference type="Gene3D" id="2.60.40.10">
    <property type="entry name" value="Immunoglobulins"/>
    <property type="match status" value="2"/>
</dbReference>
<feature type="transmembrane region" description="Helical" evidence="8">
    <location>
        <begin position="276"/>
        <end position="297"/>
    </location>
</feature>
<evidence type="ECO:0000256" key="3">
    <source>
        <dbReference type="ARBA" id="ARBA00023136"/>
    </source>
</evidence>
<keyword evidence="8" id="KW-0812">Transmembrane</keyword>
<feature type="signal peptide" evidence="9">
    <location>
        <begin position="1"/>
        <end position="18"/>
    </location>
</feature>
<dbReference type="InterPro" id="IPR003599">
    <property type="entry name" value="Ig_sub"/>
</dbReference>
<reference evidence="11" key="2">
    <citation type="submission" date="2025-09" db="UniProtKB">
        <authorList>
            <consortium name="Ensembl"/>
        </authorList>
    </citation>
    <scope>IDENTIFICATION</scope>
</reference>
<feature type="domain" description="Ig-like" evidence="10">
    <location>
        <begin position="117"/>
        <end position="227"/>
    </location>
</feature>
<dbReference type="Proteomes" id="UP000694389">
    <property type="component" value="Unassembled WGS sequence"/>
</dbReference>
<evidence type="ECO:0000256" key="7">
    <source>
        <dbReference type="SAM" id="MobiDB-lite"/>
    </source>
</evidence>
<dbReference type="Pfam" id="PF07686">
    <property type="entry name" value="V-set"/>
    <property type="match status" value="2"/>
</dbReference>
<dbReference type="GO" id="GO:0050852">
    <property type="term" value="P:T cell receptor signaling pathway"/>
    <property type="evidence" value="ECO:0007669"/>
    <property type="project" value="TreeGrafter"/>
</dbReference>
<dbReference type="SMART" id="SM00409">
    <property type="entry name" value="IG"/>
    <property type="match status" value="2"/>
</dbReference>
<reference evidence="11" key="1">
    <citation type="submission" date="2025-08" db="UniProtKB">
        <authorList>
            <consortium name="Ensembl"/>
        </authorList>
    </citation>
    <scope>IDENTIFICATION</scope>
</reference>
<dbReference type="GO" id="GO:0005102">
    <property type="term" value="F:signaling receptor binding"/>
    <property type="evidence" value="ECO:0007669"/>
    <property type="project" value="TreeGrafter"/>
</dbReference>
<evidence type="ECO:0000256" key="9">
    <source>
        <dbReference type="SAM" id="SignalP"/>
    </source>
</evidence>
<feature type="chain" id="PRO_5035714283" description="Ig-like domain-containing protein" evidence="9">
    <location>
        <begin position="19"/>
        <end position="426"/>
    </location>
</feature>
<dbReference type="PROSITE" id="PS50835">
    <property type="entry name" value="IG_LIKE"/>
    <property type="match status" value="2"/>
</dbReference>
<dbReference type="InterPro" id="IPR007110">
    <property type="entry name" value="Ig-like_dom"/>
</dbReference>
<dbReference type="PANTHER" id="PTHR24100:SF151">
    <property type="entry name" value="ICOS LIGAND"/>
    <property type="match status" value="1"/>
</dbReference>
<feature type="region of interest" description="Disordered" evidence="7">
    <location>
        <begin position="404"/>
        <end position="426"/>
    </location>
</feature>
<evidence type="ECO:0000256" key="5">
    <source>
        <dbReference type="ARBA" id="ARBA00023180"/>
    </source>
</evidence>
<protein>
    <recommendedName>
        <fullName evidence="10">Ig-like domain-containing protein</fullName>
    </recommendedName>
</protein>
<dbReference type="SUPFAM" id="SSF48726">
    <property type="entry name" value="Immunoglobulin"/>
    <property type="match status" value="2"/>
</dbReference>
<dbReference type="GO" id="GO:0001817">
    <property type="term" value="P:regulation of cytokine production"/>
    <property type="evidence" value="ECO:0007669"/>
    <property type="project" value="TreeGrafter"/>
</dbReference>
<keyword evidence="4" id="KW-1015">Disulfide bond</keyword>
<keyword evidence="6" id="KW-0393">Immunoglobulin domain</keyword>
<dbReference type="InterPro" id="IPR050504">
    <property type="entry name" value="IgSF_BTN/MOG"/>
</dbReference>
<evidence type="ECO:0000313" key="11">
    <source>
        <dbReference type="Ensembl" id="ENSDLAP00005005803.2"/>
    </source>
</evidence>
<keyword evidence="3 8" id="KW-0472">Membrane</keyword>
<evidence type="ECO:0000256" key="2">
    <source>
        <dbReference type="ARBA" id="ARBA00022729"/>
    </source>
</evidence>